<dbReference type="GO" id="GO:0030418">
    <property type="term" value="P:nicotianamine biosynthetic process"/>
    <property type="evidence" value="ECO:0007669"/>
    <property type="project" value="UniProtKB-UniRule"/>
</dbReference>
<keyword evidence="7" id="KW-0804">Transcription</keyword>
<dbReference type="PROSITE" id="PS50888">
    <property type="entry name" value="BHLH"/>
    <property type="match status" value="1"/>
</dbReference>
<evidence type="ECO:0000256" key="5">
    <source>
        <dbReference type="ARBA" id="ARBA00022691"/>
    </source>
</evidence>
<dbReference type="PROSITE" id="PS51142">
    <property type="entry name" value="NAS"/>
    <property type="match status" value="1"/>
</dbReference>
<evidence type="ECO:0000256" key="7">
    <source>
        <dbReference type="ARBA" id="ARBA00023163"/>
    </source>
</evidence>
<dbReference type="Gene3D" id="3.60.20.10">
    <property type="entry name" value="Glutamine Phosphoribosylpyrophosphate, subunit 1, domain 1"/>
    <property type="match status" value="1"/>
</dbReference>
<evidence type="ECO:0000256" key="9">
    <source>
        <dbReference type="ARBA" id="ARBA00049391"/>
    </source>
</evidence>
<feature type="region of interest" description="Disordered" evidence="11">
    <location>
        <begin position="572"/>
        <end position="594"/>
    </location>
</feature>
<dbReference type="InterPro" id="IPR029063">
    <property type="entry name" value="SAM-dependent_MTases_sf"/>
</dbReference>
<gene>
    <name evidence="13" type="ORF">TAV2_LOCUS2737</name>
</gene>
<dbReference type="GO" id="GO:0005839">
    <property type="term" value="C:proteasome core complex"/>
    <property type="evidence" value="ECO:0007669"/>
    <property type="project" value="InterPro"/>
</dbReference>
<dbReference type="GO" id="GO:0005634">
    <property type="term" value="C:nucleus"/>
    <property type="evidence" value="ECO:0007669"/>
    <property type="project" value="UniProtKB-SubCell"/>
</dbReference>
<dbReference type="Gene3D" id="4.10.280.10">
    <property type="entry name" value="Helix-loop-helix DNA-binding domain"/>
    <property type="match status" value="1"/>
</dbReference>
<dbReference type="GO" id="GO:0046983">
    <property type="term" value="F:protein dimerization activity"/>
    <property type="evidence" value="ECO:0007669"/>
    <property type="project" value="InterPro"/>
</dbReference>
<dbReference type="Pfam" id="PF00227">
    <property type="entry name" value="Proteasome"/>
    <property type="match status" value="1"/>
</dbReference>
<dbReference type="InterPro" id="IPR044549">
    <property type="entry name" value="bHLH_AtIBH1-like"/>
</dbReference>
<evidence type="ECO:0000256" key="6">
    <source>
        <dbReference type="ARBA" id="ARBA00023015"/>
    </source>
</evidence>
<feature type="compositionally biased region" description="Basic residues" evidence="11">
    <location>
        <begin position="572"/>
        <end position="589"/>
    </location>
</feature>
<organism evidence="13 14">
    <name type="scientific">Thlaspi arvense</name>
    <name type="common">Field penny-cress</name>
    <dbReference type="NCBI Taxonomy" id="13288"/>
    <lineage>
        <taxon>Eukaryota</taxon>
        <taxon>Viridiplantae</taxon>
        <taxon>Streptophyta</taxon>
        <taxon>Embryophyta</taxon>
        <taxon>Tracheophyta</taxon>
        <taxon>Spermatophyta</taxon>
        <taxon>Magnoliopsida</taxon>
        <taxon>eudicotyledons</taxon>
        <taxon>Gunneridae</taxon>
        <taxon>Pentapetalae</taxon>
        <taxon>rosids</taxon>
        <taxon>malvids</taxon>
        <taxon>Brassicales</taxon>
        <taxon>Brassicaceae</taxon>
        <taxon>Thlaspideae</taxon>
        <taxon>Thlaspi</taxon>
    </lineage>
</organism>
<dbReference type="PANTHER" id="PTHR32266:SF12">
    <property type="entry name" value="NICOTIANAMINE SYNTHASE 3"/>
    <property type="match status" value="1"/>
</dbReference>
<dbReference type="SUPFAM" id="SSF56235">
    <property type="entry name" value="N-terminal nucleophile aminohydrolases (Ntn hydrolases)"/>
    <property type="match status" value="1"/>
</dbReference>
<keyword evidence="8" id="KW-0539">Nucleus</keyword>
<dbReference type="EC" id="2.5.1.43" evidence="3 10"/>
<keyword evidence="4 10" id="KW-0808">Transferase</keyword>
<sequence>MDCQDEQLVKTICNLYGKISKLESLKPSEDVNTLFKELVSTCIPPNPNIDVTKMCDTVQEIRQKLIKICGEAEGHLEHHFSSILTSFQDNPLNHLNLFPYYSNYLKLGKLEFDLLAENLNGFVPKNIAFIGSGPLPLTSIVLASAHLKDTTFHNFDIAPSANSLASLLVSSDPDISQRMFFHTVDIMDVTESLKSFDVVFLAALVGMNKEEKVRVIEHLEKHMAPGAVLMLRSAHGPRAFLYPIVEPRDLQGFEVLSIYHPTDDVINSVVVSKKLPVASTGNVGGHSCLLMPCNCSKIHAIMNKKKKNMMIEEFGFTIPIENGNGAKNAEADSQRTLYPYVTGTSVVAIKYKDGILMASDMGGSYGSTLRLNDNMWDDGNSLGPKEVHNYLTRVMYNRRNKFNPLWNTLVLGGVKNGDKYLGMVSMIGVSFEDNHVATGFGNHLARPILRDEWREDLSFEEGVKLLEKCDDASPESRRKKRRISEAADEAETETRRINEESVKRWRTDRVQQIYSCKLVEALRRARQRSNDAGKVTGAAREIRETADRVLAASARGTTRWSRAILASRVRERLKKHRKAKSTANRKSRKATTETKRVKLPAVERKLKTLGRLVPGCRKVSVPNLLDEATDYIAALEMQVRAMEALTELLTAAEPRTTLTRR</sequence>
<dbReference type="SUPFAM" id="SSF47459">
    <property type="entry name" value="HLH, helix-loop-helix DNA-binding domain"/>
    <property type="match status" value="1"/>
</dbReference>
<keyword evidence="5 10" id="KW-0949">S-adenosyl-L-methionine</keyword>
<comment type="subcellular location">
    <subcellularLocation>
        <location evidence="1">Nucleus</location>
    </subcellularLocation>
</comment>
<evidence type="ECO:0000313" key="14">
    <source>
        <dbReference type="Proteomes" id="UP000836841"/>
    </source>
</evidence>
<dbReference type="EMBL" id="OU466857">
    <property type="protein sequence ID" value="CAH2038497.1"/>
    <property type="molecule type" value="Genomic_DNA"/>
</dbReference>
<dbReference type="InterPro" id="IPR001353">
    <property type="entry name" value="Proteasome_sua/b"/>
</dbReference>
<dbReference type="Pfam" id="PF03059">
    <property type="entry name" value="NAS"/>
    <property type="match status" value="1"/>
</dbReference>
<comment type="similarity">
    <text evidence="2 10">Belongs to the nicotianamine synthase (NAS)-like family.</text>
</comment>
<comment type="function">
    <text evidence="10">Synthesizes nicotianamine, a polyamine which serves as a sensor for the physiological iron status within the plant, and/or might be involved in the transport of iron.</text>
</comment>
<dbReference type="GO" id="GO:0051603">
    <property type="term" value="P:proteolysis involved in protein catabolic process"/>
    <property type="evidence" value="ECO:0007669"/>
    <property type="project" value="InterPro"/>
</dbReference>
<evidence type="ECO:0000256" key="8">
    <source>
        <dbReference type="ARBA" id="ARBA00023242"/>
    </source>
</evidence>
<dbReference type="SUPFAM" id="SSF53335">
    <property type="entry name" value="S-adenosyl-L-methionine-dependent methyltransferases"/>
    <property type="match status" value="1"/>
</dbReference>
<dbReference type="InterPro" id="IPR036638">
    <property type="entry name" value="HLH_DNA-bd_sf"/>
</dbReference>
<reference evidence="13 14" key="1">
    <citation type="submission" date="2022-03" db="EMBL/GenBank/DDBJ databases">
        <authorList>
            <person name="Nunn A."/>
            <person name="Chopra R."/>
            <person name="Nunn A."/>
            <person name="Contreras Garrido A."/>
        </authorList>
    </citation>
    <scope>NUCLEOTIDE SEQUENCE [LARGE SCALE GENOMIC DNA]</scope>
</reference>
<evidence type="ECO:0000256" key="11">
    <source>
        <dbReference type="SAM" id="MobiDB-lite"/>
    </source>
</evidence>
<evidence type="ECO:0000256" key="3">
    <source>
        <dbReference type="ARBA" id="ARBA00012675"/>
    </source>
</evidence>
<dbReference type="GO" id="GO:0006355">
    <property type="term" value="P:regulation of DNA-templated transcription"/>
    <property type="evidence" value="ECO:0007669"/>
    <property type="project" value="InterPro"/>
</dbReference>
<feature type="region of interest" description="Disordered" evidence="11">
    <location>
        <begin position="474"/>
        <end position="494"/>
    </location>
</feature>
<dbReference type="Proteomes" id="UP000836841">
    <property type="component" value="Chromosome 1"/>
</dbReference>
<dbReference type="InterPro" id="IPR011598">
    <property type="entry name" value="bHLH_dom"/>
</dbReference>
<dbReference type="InterPro" id="IPR059002">
    <property type="entry name" value="IBH1_N"/>
</dbReference>
<protein>
    <recommendedName>
        <fullName evidence="3 10">Nicotianamine synthase</fullName>
        <ecNumber evidence="3 10">2.5.1.43</ecNumber>
    </recommendedName>
</protein>
<dbReference type="CDD" id="cd11444">
    <property type="entry name" value="bHLH_AtIBH1_like"/>
    <property type="match status" value="1"/>
</dbReference>
<evidence type="ECO:0000256" key="2">
    <source>
        <dbReference type="ARBA" id="ARBA00007009"/>
    </source>
</evidence>
<dbReference type="AlphaFoldDB" id="A0AAU9RHV1"/>
<keyword evidence="14" id="KW-1185">Reference proteome</keyword>
<keyword evidence="6" id="KW-0805">Transcription regulation</keyword>
<name>A0AAU9RHV1_THLAR</name>
<dbReference type="Pfam" id="PF26576">
    <property type="entry name" value="IBH1_N"/>
    <property type="match status" value="1"/>
</dbReference>
<proteinExistence type="inferred from homology"/>
<dbReference type="InterPro" id="IPR004298">
    <property type="entry name" value="Nicotian_synth"/>
</dbReference>
<evidence type="ECO:0000256" key="1">
    <source>
        <dbReference type="ARBA" id="ARBA00004123"/>
    </source>
</evidence>
<comment type="catalytic activity">
    <reaction evidence="9 10">
        <text>3 S-adenosyl-L-methionine = nicotianamine + 3 S-methyl-5'-thioadenosine + 3 H(+)</text>
        <dbReference type="Rhea" id="RHEA:16481"/>
        <dbReference type="ChEBI" id="CHEBI:15378"/>
        <dbReference type="ChEBI" id="CHEBI:17509"/>
        <dbReference type="ChEBI" id="CHEBI:58249"/>
        <dbReference type="ChEBI" id="CHEBI:59789"/>
        <dbReference type="EC" id="2.5.1.43"/>
    </reaction>
</comment>
<evidence type="ECO:0000256" key="4">
    <source>
        <dbReference type="ARBA" id="ARBA00022679"/>
    </source>
</evidence>
<dbReference type="PANTHER" id="PTHR32266">
    <property type="entry name" value="NICOTIANAMINE SYNTHASE 3"/>
    <property type="match status" value="1"/>
</dbReference>
<evidence type="ECO:0000259" key="12">
    <source>
        <dbReference type="PROSITE" id="PS50888"/>
    </source>
</evidence>
<evidence type="ECO:0000313" key="13">
    <source>
        <dbReference type="EMBL" id="CAH2038497.1"/>
    </source>
</evidence>
<evidence type="ECO:0000256" key="10">
    <source>
        <dbReference type="RuleBase" id="RU368095"/>
    </source>
</evidence>
<dbReference type="GO" id="GO:0030410">
    <property type="term" value="F:nicotianamine synthase activity"/>
    <property type="evidence" value="ECO:0007669"/>
    <property type="project" value="UniProtKB-UniRule"/>
</dbReference>
<dbReference type="Gene3D" id="3.40.50.150">
    <property type="entry name" value="Vaccinia Virus protein VP39"/>
    <property type="match status" value="1"/>
</dbReference>
<dbReference type="InterPro" id="IPR029055">
    <property type="entry name" value="Ntn_hydrolases_N"/>
</dbReference>
<feature type="domain" description="BHLH" evidence="12">
    <location>
        <begin position="586"/>
        <end position="635"/>
    </location>
</feature>
<accession>A0AAU9RHV1</accession>